<protein>
    <submittedName>
        <fullName evidence="2">Uncharacterized protein</fullName>
    </submittedName>
</protein>
<feature type="region of interest" description="Disordered" evidence="1">
    <location>
        <begin position="335"/>
        <end position="379"/>
    </location>
</feature>
<name>A0A0M8MR07_9BASI</name>
<evidence type="ECO:0000313" key="2">
    <source>
        <dbReference type="EMBL" id="KOS15077.1"/>
    </source>
</evidence>
<evidence type="ECO:0000256" key="1">
    <source>
        <dbReference type="SAM" id="MobiDB-lite"/>
    </source>
</evidence>
<evidence type="ECO:0000313" key="3">
    <source>
        <dbReference type="Proteomes" id="UP000037751"/>
    </source>
</evidence>
<feature type="compositionally biased region" description="Low complexity" evidence="1">
    <location>
        <begin position="1"/>
        <end position="10"/>
    </location>
</feature>
<dbReference type="GeneID" id="28727237"/>
<dbReference type="OrthoDB" id="514070at2759"/>
<gene>
    <name evidence="2" type="ORF">Malapachy_0849</name>
</gene>
<keyword evidence="3" id="KW-1185">Reference proteome</keyword>
<dbReference type="AlphaFoldDB" id="A0A0M8MR07"/>
<feature type="compositionally biased region" description="Polar residues" evidence="1">
    <location>
        <begin position="366"/>
        <end position="379"/>
    </location>
</feature>
<feature type="region of interest" description="Disordered" evidence="1">
    <location>
        <begin position="1"/>
        <end position="27"/>
    </location>
</feature>
<organism evidence="2 3">
    <name type="scientific">Malassezia pachydermatis</name>
    <dbReference type="NCBI Taxonomy" id="77020"/>
    <lineage>
        <taxon>Eukaryota</taxon>
        <taxon>Fungi</taxon>
        <taxon>Dikarya</taxon>
        <taxon>Basidiomycota</taxon>
        <taxon>Ustilaginomycotina</taxon>
        <taxon>Malasseziomycetes</taxon>
        <taxon>Malasseziales</taxon>
        <taxon>Malasseziaceae</taxon>
        <taxon>Malassezia</taxon>
    </lineage>
</organism>
<proteinExistence type="predicted"/>
<feature type="compositionally biased region" description="Basic and acidic residues" evidence="1">
    <location>
        <begin position="339"/>
        <end position="350"/>
    </location>
</feature>
<reference evidence="2 3" key="1">
    <citation type="submission" date="2015-07" db="EMBL/GenBank/DDBJ databases">
        <title>Draft Genome Sequence of Malassezia furfur CBS1878 and Malassezia pachydermatis CBS1879.</title>
        <authorList>
            <person name="Triana S."/>
            <person name="Ohm R."/>
            <person name="Gonzalez A."/>
            <person name="DeCock H."/>
            <person name="Restrepo S."/>
            <person name="Celis A."/>
        </authorList>
    </citation>
    <scope>NUCLEOTIDE SEQUENCE [LARGE SCALE GENOMIC DNA]</scope>
    <source>
        <strain evidence="2 3">CBS 1879</strain>
    </source>
</reference>
<dbReference type="EMBL" id="LGAV01000003">
    <property type="protein sequence ID" value="KOS15077.1"/>
    <property type="molecule type" value="Genomic_DNA"/>
</dbReference>
<dbReference type="Proteomes" id="UP000037751">
    <property type="component" value="Unassembled WGS sequence"/>
</dbReference>
<comment type="caution">
    <text evidence="2">The sequence shown here is derived from an EMBL/GenBank/DDBJ whole genome shotgun (WGS) entry which is preliminary data.</text>
</comment>
<sequence>MRAQATSAASTPPPTTRGTETLKEADKDDAIPLPRLIHALHSTAHVSVTEAMTTVHALAQSKRCTRAHLRRISAPELEEIGAPCKGATRDRIVQVLQSVALTNDSTSLSEAERMEKQQRLRTEAQVRREWGNVATPSRVGVDHESEDTFDFHPVLDESTLRGRHVVVNRAPVMTAWAVVVLQQLGFGINEALSLAQCYVSLAAEARARTLQRPEAMHSGRTPLTVSENQPHIEFLHTKIPVICLRNGQYRGLHAGDIVPPSRAFEYLRRSMFQTLPQVMGALTLLANSYVDRDGSTTALQTAAYGLYADFRPETHGEWGKRATLSLDTILALRRPPALTEEKQPHRKAEDDQGSATPPAREKQEESVTQTVDGTISQLG</sequence>
<dbReference type="RefSeq" id="XP_017992709.1">
    <property type="nucleotide sequence ID" value="XM_018135362.1"/>
</dbReference>
<accession>A0A0M8MR07</accession>
<dbReference type="VEuPathDB" id="FungiDB:Malapachy_0849"/>